<sequence>MVAYLDSKGVKCTSLDTTRMGQAGDPSSPIIIWVGVIPGTISAEDGIGIATDCKNILTRHAFYDVHVEIRESEVTHSAKMY</sequence>
<organism evidence="1 2">
    <name type="scientific">Cerrena zonata</name>
    <dbReference type="NCBI Taxonomy" id="2478898"/>
    <lineage>
        <taxon>Eukaryota</taxon>
        <taxon>Fungi</taxon>
        <taxon>Dikarya</taxon>
        <taxon>Basidiomycota</taxon>
        <taxon>Agaricomycotina</taxon>
        <taxon>Agaricomycetes</taxon>
        <taxon>Polyporales</taxon>
        <taxon>Cerrenaceae</taxon>
        <taxon>Cerrena</taxon>
    </lineage>
</organism>
<protein>
    <submittedName>
        <fullName evidence="1">Uncharacterized protein</fullName>
    </submittedName>
</protein>
<accession>A0AAW0GKD7</accession>
<gene>
    <name evidence="1" type="ORF">QCA50_004964</name>
</gene>
<proteinExistence type="predicted"/>
<comment type="caution">
    <text evidence="1">The sequence shown here is derived from an EMBL/GenBank/DDBJ whole genome shotgun (WGS) entry which is preliminary data.</text>
</comment>
<keyword evidence="2" id="KW-1185">Reference proteome</keyword>
<evidence type="ECO:0000313" key="1">
    <source>
        <dbReference type="EMBL" id="KAK7691565.1"/>
    </source>
</evidence>
<dbReference type="AlphaFoldDB" id="A0AAW0GKD7"/>
<dbReference type="EMBL" id="JASBNA010000005">
    <property type="protein sequence ID" value="KAK7691565.1"/>
    <property type="molecule type" value="Genomic_DNA"/>
</dbReference>
<evidence type="ECO:0000313" key="2">
    <source>
        <dbReference type="Proteomes" id="UP001385951"/>
    </source>
</evidence>
<reference evidence="1 2" key="1">
    <citation type="submission" date="2022-09" db="EMBL/GenBank/DDBJ databases">
        <authorList>
            <person name="Palmer J.M."/>
        </authorList>
    </citation>
    <scope>NUCLEOTIDE SEQUENCE [LARGE SCALE GENOMIC DNA]</scope>
    <source>
        <strain evidence="1 2">DSM 7382</strain>
    </source>
</reference>
<dbReference type="Proteomes" id="UP001385951">
    <property type="component" value="Unassembled WGS sequence"/>
</dbReference>
<name>A0AAW0GKD7_9APHY</name>